<dbReference type="PANTHER" id="PTHR31493">
    <property type="entry name" value="NAZO FAMILY MEMBER"/>
    <property type="match status" value="1"/>
</dbReference>
<evidence type="ECO:0000313" key="4">
    <source>
        <dbReference type="RefSeq" id="XP_030369316.1"/>
    </source>
</evidence>
<evidence type="ECO:0000256" key="1">
    <source>
        <dbReference type="ARBA" id="ARBA00029457"/>
    </source>
</evidence>
<evidence type="ECO:0000256" key="2">
    <source>
        <dbReference type="SAM" id="Phobius"/>
    </source>
</evidence>
<keyword evidence="2" id="KW-0812">Transmembrane</keyword>
<accession>A0A6J2SXL0</accession>
<evidence type="ECO:0000313" key="3">
    <source>
        <dbReference type="Proteomes" id="UP000504634"/>
    </source>
</evidence>
<dbReference type="InterPro" id="IPR033369">
    <property type="entry name" value="C19orf12"/>
</dbReference>
<proteinExistence type="inferred from homology"/>
<keyword evidence="2" id="KW-1133">Transmembrane helix</keyword>
<feature type="transmembrane region" description="Helical" evidence="2">
    <location>
        <begin position="30"/>
        <end position="62"/>
    </location>
</feature>
<dbReference type="AlphaFoldDB" id="A0A6J2SXL0"/>
<dbReference type="Proteomes" id="UP000504634">
    <property type="component" value="Unplaced"/>
</dbReference>
<keyword evidence="3" id="KW-1185">Reference proteome</keyword>
<keyword evidence="2" id="KW-0472">Membrane</keyword>
<dbReference type="GeneID" id="115620282"/>
<dbReference type="RefSeq" id="XP_030369316.1">
    <property type="nucleotide sequence ID" value="XM_030513456.1"/>
</dbReference>
<comment type="similarity">
    <text evidence="1">Belongs to the C19orf12 family.</text>
</comment>
<sequence length="139" mass="15368">MVDTRDLFEAIADVADYCQLRVAIPQPGKGFLVCAIFSVMGRLLLGPVGMAIGGTLGGIAAYNMTSNKFRPMGDVLMNDLTSRQRESLMQKLFKAEGGLRSREMGILLPMIMHNKRTQQTVLTIVVEFLTNELNMRVSD</sequence>
<gene>
    <name evidence="4" type="primary">LOC115620282</name>
</gene>
<organism evidence="3 4">
    <name type="scientific">Drosophila lebanonensis</name>
    <name type="common">Fruit fly</name>
    <name type="synonym">Scaptodrosophila lebanonensis</name>
    <dbReference type="NCBI Taxonomy" id="7225"/>
    <lineage>
        <taxon>Eukaryota</taxon>
        <taxon>Metazoa</taxon>
        <taxon>Ecdysozoa</taxon>
        <taxon>Arthropoda</taxon>
        <taxon>Hexapoda</taxon>
        <taxon>Insecta</taxon>
        <taxon>Pterygota</taxon>
        <taxon>Neoptera</taxon>
        <taxon>Endopterygota</taxon>
        <taxon>Diptera</taxon>
        <taxon>Brachycera</taxon>
        <taxon>Muscomorpha</taxon>
        <taxon>Ephydroidea</taxon>
        <taxon>Drosophilidae</taxon>
        <taxon>Scaptodrosophila</taxon>
    </lineage>
</organism>
<dbReference type="OrthoDB" id="5976774at2759"/>
<name>A0A6J2SXL0_DROLE</name>
<protein>
    <submittedName>
        <fullName evidence="4">Protein C19orf12 homolog</fullName>
    </submittedName>
</protein>
<dbReference type="Pfam" id="PF20721">
    <property type="entry name" value="C19orf12"/>
    <property type="match status" value="1"/>
</dbReference>
<dbReference type="PANTHER" id="PTHR31493:SF1">
    <property type="entry name" value="PROTEIN C19ORF12"/>
    <property type="match status" value="1"/>
</dbReference>
<reference evidence="4" key="1">
    <citation type="submission" date="2025-08" db="UniProtKB">
        <authorList>
            <consortium name="RefSeq"/>
        </authorList>
    </citation>
    <scope>IDENTIFICATION</scope>
    <source>
        <strain evidence="4">11010-0011.00</strain>
        <tissue evidence="4">Whole body</tissue>
    </source>
</reference>